<keyword evidence="9" id="KW-1185">Reference proteome</keyword>
<evidence type="ECO:0000313" key="9">
    <source>
        <dbReference type="Proteomes" id="UP000018680"/>
    </source>
</evidence>
<evidence type="ECO:0000256" key="5">
    <source>
        <dbReference type="ARBA" id="ARBA00023136"/>
    </source>
</evidence>
<dbReference type="PANTHER" id="PTHR32196:SF69">
    <property type="entry name" value="BRANCHED-CHAIN AMINO ACID TRANSPORT SYSTEM, PERMEASE PROTEIN"/>
    <property type="match status" value="1"/>
</dbReference>
<dbReference type="PANTHER" id="PTHR32196">
    <property type="entry name" value="ABC TRANSPORTER PERMEASE PROTEIN YPHD-RELATED-RELATED"/>
    <property type="match status" value="1"/>
</dbReference>
<evidence type="ECO:0000256" key="3">
    <source>
        <dbReference type="ARBA" id="ARBA00022692"/>
    </source>
</evidence>
<keyword evidence="5 7" id="KW-0472">Membrane</keyword>
<feature type="transmembrane region" description="Helical" evidence="7">
    <location>
        <begin position="236"/>
        <end position="256"/>
    </location>
</feature>
<evidence type="ECO:0000313" key="8">
    <source>
        <dbReference type="EMBL" id="AHC16025.1"/>
    </source>
</evidence>
<dbReference type="Proteomes" id="UP000018680">
    <property type="component" value="Chromosome"/>
</dbReference>
<feature type="transmembrane region" description="Helical" evidence="7">
    <location>
        <begin position="268"/>
        <end position="285"/>
    </location>
</feature>
<dbReference type="GO" id="GO:0022857">
    <property type="term" value="F:transmembrane transporter activity"/>
    <property type="evidence" value="ECO:0007669"/>
    <property type="project" value="InterPro"/>
</dbReference>
<dbReference type="InterPro" id="IPR001851">
    <property type="entry name" value="ABC_transp_permease"/>
</dbReference>
<organism evidence="8 9">
    <name type="scientific">Salinispira pacifica</name>
    <dbReference type="NCBI Taxonomy" id="1307761"/>
    <lineage>
        <taxon>Bacteria</taxon>
        <taxon>Pseudomonadati</taxon>
        <taxon>Spirochaetota</taxon>
        <taxon>Spirochaetia</taxon>
        <taxon>Spirochaetales</taxon>
        <taxon>Spirochaetaceae</taxon>
        <taxon>Salinispira</taxon>
    </lineage>
</organism>
<proteinExistence type="predicted"/>
<accession>V5WK76</accession>
<protein>
    <submittedName>
        <fullName evidence="8">ABC transporter permease protein</fullName>
    </submittedName>
</protein>
<dbReference type="KEGG" id="slr:L21SP2_2673"/>
<dbReference type="HOGENOM" id="CLU_067296_0_0_12"/>
<feature type="transmembrane region" description="Helical" evidence="7">
    <location>
        <begin position="79"/>
        <end position="97"/>
    </location>
</feature>
<reference evidence="8 9" key="1">
    <citation type="journal article" date="2015" name="Stand. Genomic Sci.">
        <title>Complete genome sequence and description of Salinispira pacifica gen. nov., sp. nov., a novel spirochaete isolated form a hypersaline microbial mat.</title>
        <authorList>
            <person name="Ben Hania W."/>
            <person name="Joseph M."/>
            <person name="Schumann P."/>
            <person name="Bunk B."/>
            <person name="Fiebig A."/>
            <person name="Sproer C."/>
            <person name="Klenk H.P."/>
            <person name="Fardeau M.L."/>
            <person name="Spring S."/>
        </authorList>
    </citation>
    <scope>NUCLEOTIDE SEQUENCE [LARGE SCALE GENOMIC DNA]</scope>
    <source>
        <strain evidence="8 9">L21-RPul-D2</strain>
    </source>
</reference>
<dbReference type="Pfam" id="PF02653">
    <property type="entry name" value="BPD_transp_2"/>
    <property type="match status" value="1"/>
</dbReference>
<gene>
    <name evidence="8" type="ORF">L21SP2_2673</name>
</gene>
<name>V5WK76_9SPIO</name>
<keyword evidence="3 7" id="KW-0812">Transmembrane</keyword>
<feature type="transmembrane region" description="Helical" evidence="7">
    <location>
        <begin position="5"/>
        <end position="23"/>
    </location>
</feature>
<comment type="subcellular location">
    <subcellularLocation>
        <location evidence="1">Cell membrane</location>
        <topology evidence="1">Multi-pass membrane protein</topology>
    </subcellularLocation>
</comment>
<feature type="transmembrane region" description="Helical" evidence="7">
    <location>
        <begin position="179"/>
        <end position="198"/>
    </location>
</feature>
<evidence type="ECO:0000256" key="1">
    <source>
        <dbReference type="ARBA" id="ARBA00004651"/>
    </source>
</evidence>
<dbReference type="RefSeq" id="WP_024268923.1">
    <property type="nucleotide sequence ID" value="NC_023035.1"/>
</dbReference>
<feature type="transmembrane region" description="Helical" evidence="7">
    <location>
        <begin position="210"/>
        <end position="229"/>
    </location>
</feature>
<evidence type="ECO:0000256" key="2">
    <source>
        <dbReference type="ARBA" id="ARBA00022475"/>
    </source>
</evidence>
<evidence type="ECO:0000256" key="4">
    <source>
        <dbReference type="ARBA" id="ARBA00022989"/>
    </source>
</evidence>
<keyword evidence="2" id="KW-1003">Cell membrane</keyword>
<evidence type="ECO:0000256" key="7">
    <source>
        <dbReference type="SAM" id="Phobius"/>
    </source>
</evidence>
<dbReference type="CDD" id="cd06574">
    <property type="entry name" value="TM_PBP1_branched-chain-AA_like"/>
    <property type="match status" value="1"/>
</dbReference>
<dbReference type="OrthoDB" id="9778389at2"/>
<keyword evidence="4 7" id="KW-1133">Transmembrane helix</keyword>
<feature type="region of interest" description="Disordered" evidence="6">
    <location>
        <begin position="303"/>
        <end position="329"/>
    </location>
</feature>
<sequence>MIQTILAEGLVYGIMALGVFISFRLLEFPDLTVDGSFPLGAAIYASAIVAGIPGPVTLALIIFGGFAAGTVTALIHTKLRVPHLLAGILTMTMLYSVNLRVQGNRPNISFLKYDTLLDTVQGLLPGLGRGAVILIVFAAVVLLVKLILDLFFHTDMGLTMGAMGSNEQMVKSQGVNPETLKIIGLGLSNALVALSGALASQYQGSADVNLGRGIVIAGLASVMIGELVLRSNRIWVLTLRVIVGSILFRSLMFLARRAVFIQLRPSDLQLIYGLFIVGLLLYTRVQEDRRQKKAAGIALQHALQDEHGADSENPSGPGGGTTQETGENS</sequence>
<feature type="transmembrane region" description="Helical" evidence="7">
    <location>
        <begin position="43"/>
        <end position="67"/>
    </location>
</feature>
<dbReference type="STRING" id="1307761.L21SP2_2673"/>
<dbReference type="EMBL" id="CP006939">
    <property type="protein sequence ID" value="AHC16025.1"/>
    <property type="molecule type" value="Genomic_DNA"/>
</dbReference>
<feature type="transmembrane region" description="Helical" evidence="7">
    <location>
        <begin position="131"/>
        <end position="152"/>
    </location>
</feature>
<evidence type="ECO:0000256" key="6">
    <source>
        <dbReference type="SAM" id="MobiDB-lite"/>
    </source>
</evidence>
<dbReference type="eggNOG" id="COG4120">
    <property type="taxonomic scope" value="Bacteria"/>
</dbReference>
<dbReference type="PATRIC" id="fig|1307761.3.peg.2663"/>
<dbReference type="GO" id="GO:0005886">
    <property type="term" value="C:plasma membrane"/>
    <property type="evidence" value="ECO:0007669"/>
    <property type="project" value="UniProtKB-SubCell"/>
</dbReference>
<dbReference type="AlphaFoldDB" id="V5WK76"/>